<dbReference type="PANTHER" id="PTHR45036:SF1">
    <property type="entry name" value="METHYLTRANSFERASE LIKE 7A"/>
    <property type="match status" value="1"/>
</dbReference>
<dbReference type="InterPro" id="IPR029063">
    <property type="entry name" value="SAM-dependent_MTases_sf"/>
</dbReference>
<evidence type="ECO:0000313" key="2">
    <source>
        <dbReference type="Proteomes" id="UP000800235"/>
    </source>
</evidence>
<dbReference type="GO" id="GO:0008168">
    <property type="term" value="F:methyltransferase activity"/>
    <property type="evidence" value="ECO:0007669"/>
    <property type="project" value="UniProtKB-KW"/>
</dbReference>
<dbReference type="CDD" id="cd02440">
    <property type="entry name" value="AdoMet_MTases"/>
    <property type="match status" value="1"/>
</dbReference>
<dbReference type="GO" id="GO:0032259">
    <property type="term" value="P:methylation"/>
    <property type="evidence" value="ECO:0007669"/>
    <property type="project" value="UniProtKB-KW"/>
</dbReference>
<keyword evidence="2" id="KW-1185">Reference proteome</keyword>
<dbReference type="InterPro" id="IPR052356">
    <property type="entry name" value="Thiol_S-MT"/>
</dbReference>
<comment type="caution">
    <text evidence="1">The sequence shown here is derived from an EMBL/GenBank/DDBJ whole genome shotgun (WGS) entry which is preliminary data.</text>
</comment>
<dbReference type="Proteomes" id="UP000800235">
    <property type="component" value="Unassembled WGS sequence"/>
</dbReference>
<gene>
    <name evidence="1" type="ORF">EJ08DRAFT_647531</name>
</gene>
<dbReference type="SUPFAM" id="SSF53335">
    <property type="entry name" value="S-adenosyl-L-methionine-dependent methyltransferases"/>
    <property type="match status" value="1"/>
</dbReference>
<dbReference type="AlphaFoldDB" id="A0A9P4NWY4"/>
<dbReference type="PANTHER" id="PTHR45036">
    <property type="entry name" value="METHYLTRANSFERASE LIKE 7B"/>
    <property type="match status" value="1"/>
</dbReference>
<dbReference type="Gene3D" id="3.40.50.150">
    <property type="entry name" value="Vaccinia Virus protein VP39"/>
    <property type="match status" value="1"/>
</dbReference>
<reference evidence="1" key="1">
    <citation type="journal article" date="2020" name="Stud. Mycol.">
        <title>101 Dothideomycetes genomes: a test case for predicting lifestyles and emergence of pathogens.</title>
        <authorList>
            <person name="Haridas S."/>
            <person name="Albert R."/>
            <person name="Binder M."/>
            <person name="Bloem J."/>
            <person name="Labutti K."/>
            <person name="Salamov A."/>
            <person name="Andreopoulos B."/>
            <person name="Baker S."/>
            <person name="Barry K."/>
            <person name="Bills G."/>
            <person name="Bluhm B."/>
            <person name="Cannon C."/>
            <person name="Castanera R."/>
            <person name="Culley D."/>
            <person name="Daum C."/>
            <person name="Ezra D."/>
            <person name="Gonzalez J."/>
            <person name="Henrissat B."/>
            <person name="Kuo A."/>
            <person name="Liang C."/>
            <person name="Lipzen A."/>
            <person name="Lutzoni F."/>
            <person name="Magnuson J."/>
            <person name="Mondo S."/>
            <person name="Nolan M."/>
            <person name="Ohm R."/>
            <person name="Pangilinan J."/>
            <person name="Park H.-J."/>
            <person name="Ramirez L."/>
            <person name="Alfaro M."/>
            <person name="Sun H."/>
            <person name="Tritt A."/>
            <person name="Yoshinaga Y."/>
            <person name="Zwiers L.-H."/>
            <person name="Turgeon B."/>
            <person name="Goodwin S."/>
            <person name="Spatafora J."/>
            <person name="Crous P."/>
            <person name="Grigoriev I."/>
        </authorList>
    </citation>
    <scope>NUCLEOTIDE SEQUENCE</scope>
    <source>
        <strain evidence="1">CBS 130266</strain>
    </source>
</reference>
<evidence type="ECO:0000313" key="1">
    <source>
        <dbReference type="EMBL" id="KAF2433142.1"/>
    </source>
</evidence>
<dbReference type="EMBL" id="MU007022">
    <property type="protein sequence ID" value="KAF2433142.1"/>
    <property type="molecule type" value="Genomic_DNA"/>
</dbReference>
<accession>A0A9P4NWY4</accession>
<dbReference type="OrthoDB" id="540004at2759"/>
<sequence>MSQRQTAHIEEPLSIRERFECYVSPPQLMVKAIYFYILTFFSSPSLFFRDHATFRHKAFGALWARYGAAMSEEMPEGTIPLIATAQGVVLDIGPGSGTQLHLFDPSKVTKVYGVEPAADLIPELIRNAEKAGLGTKYEAIVAGAESISLIPALAKRNLLHNPEKGSTGIFDTIVTIRVLCGVPHNEETAAGLFRLLKPGGRLLVVEHVVQPYPKGGDFIAKRMQQLYMLFGWWYWLGGCCLDRDTEQILRKVAGKDGWKEVNLKFLGRQHAIPYIVGELVKA</sequence>
<organism evidence="1 2">
    <name type="scientific">Tothia fuscella</name>
    <dbReference type="NCBI Taxonomy" id="1048955"/>
    <lineage>
        <taxon>Eukaryota</taxon>
        <taxon>Fungi</taxon>
        <taxon>Dikarya</taxon>
        <taxon>Ascomycota</taxon>
        <taxon>Pezizomycotina</taxon>
        <taxon>Dothideomycetes</taxon>
        <taxon>Pleosporomycetidae</taxon>
        <taxon>Venturiales</taxon>
        <taxon>Cylindrosympodiaceae</taxon>
        <taxon>Tothia</taxon>
    </lineage>
</organism>
<keyword evidence="1" id="KW-0489">Methyltransferase</keyword>
<protein>
    <submittedName>
        <fullName evidence="1">S-adenosyl-L-methionine-dependent methyltransferase</fullName>
    </submittedName>
</protein>
<dbReference type="Pfam" id="PF13489">
    <property type="entry name" value="Methyltransf_23"/>
    <property type="match status" value="1"/>
</dbReference>
<name>A0A9P4NWY4_9PEZI</name>
<proteinExistence type="predicted"/>
<keyword evidence="1" id="KW-0808">Transferase</keyword>